<dbReference type="InterPro" id="IPR001698">
    <property type="entry name" value="CAPZB"/>
</dbReference>
<sequence length="263" mass="29363">MSAVLTSSLGLMRRMPPSACEKNLAGVSKLIENEEIVDQVYQRVDKPLELGVCESTGNEFILCEFNRDGDSYRSPYSNNYQPPLPESSVPSAELRQVEVKANEIFNEYRKLYYEGGISSAYLWDTNPNEFAGAFLVKKDLGAAGITEKGAWESTNLVTAKLSPESRTITYTITTTVFLQITINDPAAGRLELSGSVTRQNQETVAARNSLYADPHIYGMIFAVENMESKLRSSIDMIYVGKTSEILDKTRKVEPEIRSRYKLA</sequence>
<dbReference type="PRINTS" id="PR00192">
    <property type="entry name" value="FACTINCAPB"/>
</dbReference>
<comment type="similarity">
    <text evidence="2 7">Belongs to the F-actin-capping protein beta subunit family.</text>
</comment>
<dbReference type="InterPro" id="IPR037282">
    <property type="entry name" value="CapZ_alpha/beta"/>
</dbReference>
<organism evidence="8 9">
    <name type="scientific">Blepharisma stoltei</name>
    <dbReference type="NCBI Taxonomy" id="1481888"/>
    <lineage>
        <taxon>Eukaryota</taxon>
        <taxon>Sar</taxon>
        <taxon>Alveolata</taxon>
        <taxon>Ciliophora</taxon>
        <taxon>Postciliodesmatophora</taxon>
        <taxon>Heterotrichea</taxon>
        <taxon>Heterotrichida</taxon>
        <taxon>Blepharismidae</taxon>
        <taxon>Blepharisma</taxon>
    </lineage>
</organism>
<dbReference type="AlphaFoldDB" id="A0AAU9K921"/>
<name>A0AAU9K921_9CILI</name>
<dbReference type="EMBL" id="CAJZBQ010000058">
    <property type="protein sequence ID" value="CAG9334504.1"/>
    <property type="molecule type" value="Genomic_DNA"/>
</dbReference>
<dbReference type="Proteomes" id="UP001162131">
    <property type="component" value="Unassembled WGS sequence"/>
</dbReference>
<evidence type="ECO:0000313" key="9">
    <source>
        <dbReference type="Proteomes" id="UP001162131"/>
    </source>
</evidence>
<dbReference type="Gene3D" id="1.20.58.570">
    <property type="match status" value="1"/>
</dbReference>
<dbReference type="GO" id="GO:0000902">
    <property type="term" value="P:cell morphogenesis"/>
    <property type="evidence" value="ECO:0007669"/>
    <property type="project" value="TreeGrafter"/>
</dbReference>
<dbReference type="GO" id="GO:0030036">
    <property type="term" value="P:actin cytoskeleton organization"/>
    <property type="evidence" value="ECO:0007669"/>
    <property type="project" value="InterPro"/>
</dbReference>
<dbReference type="InterPro" id="IPR019771">
    <property type="entry name" value="F-actin_capping_bsu_CS"/>
</dbReference>
<dbReference type="PROSITE" id="PS00231">
    <property type="entry name" value="F_ACTIN_CAPPING_BETA"/>
    <property type="match status" value="1"/>
</dbReference>
<evidence type="ECO:0000256" key="2">
    <source>
        <dbReference type="ARBA" id="ARBA00006039"/>
    </source>
</evidence>
<dbReference type="SUPFAM" id="SSF90096">
    <property type="entry name" value="Subunits of heterodimeric actin filament capping protein Capz"/>
    <property type="match status" value="1"/>
</dbReference>
<reference evidence="8" key="1">
    <citation type="submission" date="2021-09" db="EMBL/GenBank/DDBJ databases">
        <authorList>
            <consortium name="AG Swart"/>
            <person name="Singh M."/>
            <person name="Singh A."/>
            <person name="Seah K."/>
            <person name="Emmerich C."/>
        </authorList>
    </citation>
    <scope>NUCLEOTIDE SEQUENCE</scope>
    <source>
        <strain evidence="8">ATCC30299</strain>
    </source>
</reference>
<keyword evidence="9" id="KW-1185">Reference proteome</keyword>
<dbReference type="GO" id="GO:0051015">
    <property type="term" value="F:actin filament binding"/>
    <property type="evidence" value="ECO:0007669"/>
    <property type="project" value="TreeGrafter"/>
</dbReference>
<dbReference type="PANTHER" id="PTHR10619:SF0">
    <property type="entry name" value="F-ACTIN-CAPPING PROTEIN SUBUNIT BETA ISOFORMS 1 AND 2"/>
    <property type="match status" value="1"/>
</dbReference>
<comment type="function">
    <text evidence="7">F-actin-capping proteins bind in a Ca(2+)-independent manner to the fast growing ends of actin filaments (barbed end) thereby blocking the exchange of subunits at these ends. Unlike other capping proteins (such as gelsolin and severin), these proteins do not sever actin filaments.</text>
</comment>
<evidence type="ECO:0000256" key="3">
    <source>
        <dbReference type="ARBA" id="ARBA00022467"/>
    </source>
</evidence>
<dbReference type="GO" id="GO:0005737">
    <property type="term" value="C:cytoplasm"/>
    <property type="evidence" value="ECO:0007669"/>
    <property type="project" value="InterPro"/>
</dbReference>
<evidence type="ECO:0000256" key="5">
    <source>
        <dbReference type="ARBA" id="ARBA00023203"/>
    </source>
</evidence>
<accession>A0AAU9K921</accession>
<evidence type="ECO:0000313" key="8">
    <source>
        <dbReference type="EMBL" id="CAG9334504.1"/>
    </source>
</evidence>
<evidence type="ECO:0000256" key="4">
    <source>
        <dbReference type="ARBA" id="ARBA00022490"/>
    </source>
</evidence>
<proteinExistence type="inferred from homology"/>
<dbReference type="GO" id="GO:0051016">
    <property type="term" value="P:barbed-end actin filament capping"/>
    <property type="evidence" value="ECO:0007669"/>
    <property type="project" value="UniProtKB-UniRule"/>
</dbReference>
<gene>
    <name evidence="8" type="ORF">BSTOLATCC_MIC61116</name>
</gene>
<dbReference type="GO" id="GO:0008290">
    <property type="term" value="C:F-actin capping protein complex"/>
    <property type="evidence" value="ECO:0007669"/>
    <property type="project" value="UniProtKB-UniRule"/>
</dbReference>
<dbReference type="InterPro" id="IPR043175">
    <property type="entry name" value="CAPZB_N"/>
</dbReference>
<dbReference type="Pfam" id="PF01115">
    <property type="entry name" value="F_actin_cap_B"/>
    <property type="match status" value="1"/>
</dbReference>
<keyword evidence="6 7" id="KW-0206">Cytoskeleton</keyword>
<comment type="subunit">
    <text evidence="7">Heterodimer of an alpha and a beta subunit.</text>
</comment>
<evidence type="ECO:0000256" key="6">
    <source>
        <dbReference type="ARBA" id="ARBA00023212"/>
    </source>
</evidence>
<keyword evidence="4 7" id="KW-0963">Cytoplasm</keyword>
<keyword evidence="3 7" id="KW-0117">Actin capping</keyword>
<keyword evidence="5 7" id="KW-0009">Actin-binding</keyword>
<evidence type="ECO:0000256" key="1">
    <source>
        <dbReference type="ARBA" id="ARBA00004245"/>
    </source>
</evidence>
<dbReference type="InterPro" id="IPR042276">
    <property type="entry name" value="CapZ_alpha/beta_2"/>
</dbReference>
<dbReference type="PANTHER" id="PTHR10619">
    <property type="entry name" value="F-ACTIN-CAPPING PROTEIN SUBUNIT BETA"/>
    <property type="match status" value="1"/>
</dbReference>
<evidence type="ECO:0000256" key="7">
    <source>
        <dbReference type="RuleBase" id="RU365078"/>
    </source>
</evidence>
<protein>
    <recommendedName>
        <fullName evidence="7">F-actin-capping protein subunit beta</fullName>
    </recommendedName>
</protein>
<comment type="caution">
    <text evidence="8">The sequence shown here is derived from an EMBL/GenBank/DDBJ whole genome shotgun (WGS) entry which is preliminary data.</text>
</comment>
<comment type="subcellular location">
    <subcellularLocation>
        <location evidence="1 7">Cytoplasm</location>
        <location evidence="1 7">Cytoskeleton</location>
    </subcellularLocation>
</comment>
<dbReference type="Gene3D" id="3.90.1150.210">
    <property type="entry name" value="F-actin capping protein, beta subunit"/>
    <property type="match status" value="1"/>
</dbReference>